<dbReference type="SUPFAM" id="SSF56672">
    <property type="entry name" value="DNA/RNA polymerases"/>
    <property type="match status" value="1"/>
</dbReference>
<gene>
    <name evidence="2" type="ORF">TBRA_LOCUS862</name>
</gene>
<evidence type="ECO:0000313" key="2">
    <source>
        <dbReference type="EMBL" id="CAB0028724.1"/>
    </source>
</evidence>
<dbReference type="GO" id="GO:0071897">
    <property type="term" value="P:DNA biosynthetic process"/>
    <property type="evidence" value="ECO:0007669"/>
    <property type="project" value="UniProtKB-ARBA"/>
</dbReference>
<dbReference type="InterPro" id="IPR043502">
    <property type="entry name" value="DNA/RNA_pol_sf"/>
</dbReference>
<evidence type="ECO:0000313" key="3">
    <source>
        <dbReference type="Proteomes" id="UP000479190"/>
    </source>
</evidence>
<dbReference type="Pfam" id="PF00078">
    <property type="entry name" value="RVT_1"/>
    <property type="match status" value="1"/>
</dbReference>
<dbReference type="InterPro" id="IPR000477">
    <property type="entry name" value="RT_dom"/>
</dbReference>
<feature type="domain" description="Reverse transcriptase" evidence="1">
    <location>
        <begin position="4"/>
        <end position="180"/>
    </location>
</feature>
<dbReference type="EMBL" id="CADCXV010000181">
    <property type="protein sequence ID" value="CAB0028724.1"/>
    <property type="molecule type" value="Genomic_DNA"/>
</dbReference>
<accession>A0A6H5HWR9</accession>
<reference evidence="2 3" key="1">
    <citation type="submission" date="2020-02" db="EMBL/GenBank/DDBJ databases">
        <authorList>
            <person name="Ferguson B K."/>
        </authorList>
    </citation>
    <scope>NUCLEOTIDE SEQUENCE [LARGE SCALE GENOMIC DNA]</scope>
</reference>
<dbReference type="PANTHER" id="PTHR19446">
    <property type="entry name" value="REVERSE TRANSCRIPTASES"/>
    <property type="match status" value="1"/>
</dbReference>
<name>A0A6H5HWR9_9HYME</name>
<dbReference type="Proteomes" id="UP000479190">
    <property type="component" value="Unassembled WGS sequence"/>
</dbReference>
<dbReference type="PROSITE" id="PS50878">
    <property type="entry name" value="RT_POL"/>
    <property type="match status" value="1"/>
</dbReference>
<dbReference type="OrthoDB" id="411871at2759"/>
<dbReference type="AlphaFoldDB" id="A0A6H5HWR9"/>
<sequence length="180" mass="20323">VYTACLRTGVFPACWKRQSLVLPPKPGKPPEEPSSYRLLCMLDTAGNILERIICDRLEATTESPGGLSDHQYVFWKGRSTINAIENVIATAREAIAGKRWNRGNKNYCAVVTLDIKNAFNFARWYNINAALRRKRTPQYLLRIVASYLLARELDYDTDDGPEFYRVTAGVPQGSVLEPIL</sequence>
<keyword evidence="3" id="KW-1185">Reference proteome</keyword>
<evidence type="ECO:0000259" key="1">
    <source>
        <dbReference type="PROSITE" id="PS50878"/>
    </source>
</evidence>
<organism evidence="2 3">
    <name type="scientific">Trichogramma brassicae</name>
    <dbReference type="NCBI Taxonomy" id="86971"/>
    <lineage>
        <taxon>Eukaryota</taxon>
        <taxon>Metazoa</taxon>
        <taxon>Ecdysozoa</taxon>
        <taxon>Arthropoda</taxon>
        <taxon>Hexapoda</taxon>
        <taxon>Insecta</taxon>
        <taxon>Pterygota</taxon>
        <taxon>Neoptera</taxon>
        <taxon>Endopterygota</taxon>
        <taxon>Hymenoptera</taxon>
        <taxon>Apocrita</taxon>
        <taxon>Proctotrupomorpha</taxon>
        <taxon>Chalcidoidea</taxon>
        <taxon>Trichogrammatidae</taxon>
        <taxon>Trichogramma</taxon>
    </lineage>
</organism>
<feature type="non-terminal residue" evidence="2">
    <location>
        <position position="1"/>
    </location>
</feature>
<proteinExistence type="predicted"/>
<protein>
    <recommendedName>
        <fullName evidence="1">Reverse transcriptase domain-containing protein</fullName>
    </recommendedName>
</protein>